<protein>
    <submittedName>
        <fullName evidence="1">Uncharacterized protein</fullName>
    </submittedName>
</protein>
<dbReference type="AlphaFoldDB" id="A0A2P2KJD2"/>
<accession>A0A2P2KJD2</accession>
<evidence type="ECO:0000313" key="1">
    <source>
        <dbReference type="EMBL" id="MBX05808.1"/>
    </source>
</evidence>
<name>A0A2P2KJD2_RHIMU</name>
<organism evidence="1">
    <name type="scientific">Rhizophora mucronata</name>
    <name type="common">Asiatic mangrove</name>
    <dbReference type="NCBI Taxonomy" id="61149"/>
    <lineage>
        <taxon>Eukaryota</taxon>
        <taxon>Viridiplantae</taxon>
        <taxon>Streptophyta</taxon>
        <taxon>Embryophyta</taxon>
        <taxon>Tracheophyta</taxon>
        <taxon>Spermatophyta</taxon>
        <taxon>Magnoliopsida</taxon>
        <taxon>eudicotyledons</taxon>
        <taxon>Gunneridae</taxon>
        <taxon>Pentapetalae</taxon>
        <taxon>rosids</taxon>
        <taxon>fabids</taxon>
        <taxon>Malpighiales</taxon>
        <taxon>Rhizophoraceae</taxon>
        <taxon>Rhizophora</taxon>
    </lineage>
</organism>
<proteinExistence type="predicted"/>
<sequence>MVQVYNTCKITFPTQTNRKQNKIKQNKEPI</sequence>
<dbReference type="EMBL" id="GGEC01025324">
    <property type="protein sequence ID" value="MBX05808.1"/>
    <property type="molecule type" value="Transcribed_RNA"/>
</dbReference>
<reference evidence="1" key="1">
    <citation type="submission" date="2018-02" db="EMBL/GenBank/DDBJ databases">
        <title>Rhizophora mucronata_Transcriptome.</title>
        <authorList>
            <person name="Meera S.P."/>
            <person name="Sreeshan A."/>
            <person name="Augustine A."/>
        </authorList>
    </citation>
    <scope>NUCLEOTIDE SEQUENCE</scope>
    <source>
        <tissue evidence="1">Leaf</tissue>
    </source>
</reference>